<dbReference type="EMBL" id="CACTIH010003716">
    <property type="protein sequence ID" value="CAA2983022.1"/>
    <property type="molecule type" value="Genomic_DNA"/>
</dbReference>
<sequence length="617" mass="69885">MDQSAMKTDEDMCILQSPLQTNEHTLTIGECYSDTWREDLSQALKKGKWETIEGMIRENPIRAFKAKLNDNGDTLLLSAFNEGKKELIERLVGKIITPDLLAETDYFGNTALHLAANVGVVEDAKILVKKCPELLNYSNDDGLLPIQLAMRRERGNSHIITSYLLRRMKEESRSNLLNEAVGAGAGARVMRSLIEARFYDLALDLLEFNNKLAWEEENISPLKLMASDPGGFRSGYPFTGWQHIIYSNVSANQNGRTEHSQGWFPVYTAIWNQLAKVLVLDEDIPGLKLRHHQALQLVKTLCSNIKKMEKAQEKLGEPLLLGAQYGIEEIVGEILESLPRAITYVNEDKHSIYHVAVMYRRENILRMAHEKNKNRNATYYLNPDVNEDNILHLVGYKPREARLDTGCEAIFKMQSEFQWFKKVTDLVTLRESTSKNKKEMIPFALFRKEHADMDDKEIKWMSALASASSVAATLVATVAFSAIFQVPGGNGTCGVPNFSKTSPFRVFVISDALALFSSITSVLTFLSTFISRYGIREYLHALPQRVIIGLISLFFSFLFLTIAFSSALFIVFSNESDRIRIPIIALSFIPVTLYAKLQLPSLYNMIISTFYPSFLRW</sequence>
<feature type="transmembrane region" description="Helical" evidence="1">
    <location>
        <begin position="547"/>
        <end position="573"/>
    </location>
</feature>
<dbReference type="SUPFAM" id="SSF48403">
    <property type="entry name" value="Ankyrin repeat"/>
    <property type="match status" value="1"/>
</dbReference>
<dbReference type="InterPro" id="IPR026961">
    <property type="entry name" value="PGG_dom"/>
</dbReference>
<keyword evidence="1" id="KW-0472">Membrane</keyword>
<gene>
    <name evidence="3" type="ORF">OLEA9_A044720</name>
</gene>
<protein>
    <submittedName>
        <fullName evidence="3">Ankyrin repeat-containing ITN1-like</fullName>
    </submittedName>
</protein>
<feature type="transmembrane region" description="Helical" evidence="1">
    <location>
        <begin position="504"/>
        <end position="526"/>
    </location>
</feature>
<evidence type="ECO:0000313" key="4">
    <source>
        <dbReference type="Proteomes" id="UP000594638"/>
    </source>
</evidence>
<keyword evidence="4" id="KW-1185">Reference proteome</keyword>
<dbReference type="SMART" id="SM00248">
    <property type="entry name" value="ANK"/>
    <property type="match status" value="4"/>
</dbReference>
<dbReference type="AlphaFoldDB" id="A0A8S0RSI7"/>
<dbReference type="Gene3D" id="1.25.40.20">
    <property type="entry name" value="Ankyrin repeat-containing domain"/>
    <property type="match status" value="1"/>
</dbReference>
<organism evidence="3 4">
    <name type="scientific">Olea europaea subsp. europaea</name>
    <dbReference type="NCBI Taxonomy" id="158383"/>
    <lineage>
        <taxon>Eukaryota</taxon>
        <taxon>Viridiplantae</taxon>
        <taxon>Streptophyta</taxon>
        <taxon>Embryophyta</taxon>
        <taxon>Tracheophyta</taxon>
        <taxon>Spermatophyta</taxon>
        <taxon>Magnoliopsida</taxon>
        <taxon>eudicotyledons</taxon>
        <taxon>Gunneridae</taxon>
        <taxon>Pentapetalae</taxon>
        <taxon>asterids</taxon>
        <taxon>lamiids</taxon>
        <taxon>Lamiales</taxon>
        <taxon>Oleaceae</taxon>
        <taxon>Oleeae</taxon>
        <taxon>Olea</taxon>
    </lineage>
</organism>
<accession>A0A8S0RSI7</accession>
<keyword evidence="1" id="KW-0812">Transmembrane</keyword>
<feature type="transmembrane region" description="Helical" evidence="1">
    <location>
        <begin position="579"/>
        <end position="597"/>
    </location>
</feature>
<dbReference type="Pfam" id="PF00023">
    <property type="entry name" value="Ank"/>
    <property type="match status" value="1"/>
</dbReference>
<name>A0A8S0RSI7_OLEEU</name>
<keyword evidence="1" id="KW-1133">Transmembrane helix</keyword>
<dbReference type="Proteomes" id="UP000594638">
    <property type="component" value="Unassembled WGS sequence"/>
</dbReference>
<evidence type="ECO:0000259" key="2">
    <source>
        <dbReference type="Pfam" id="PF13962"/>
    </source>
</evidence>
<dbReference type="PANTHER" id="PTHR24177:SF482">
    <property type="entry name" value="PGG DOMAIN-CONTAINING PROTEIN"/>
    <property type="match status" value="1"/>
</dbReference>
<dbReference type="Gramene" id="OE9A044720T1">
    <property type="protein sequence ID" value="OE9A044720C1"/>
    <property type="gene ID" value="OE9A044720"/>
</dbReference>
<evidence type="ECO:0000313" key="3">
    <source>
        <dbReference type="EMBL" id="CAA2983022.1"/>
    </source>
</evidence>
<dbReference type="OrthoDB" id="922313at2759"/>
<dbReference type="Pfam" id="PF13962">
    <property type="entry name" value="PGG"/>
    <property type="match status" value="1"/>
</dbReference>
<feature type="transmembrane region" description="Helical" evidence="1">
    <location>
        <begin position="463"/>
        <end position="484"/>
    </location>
</feature>
<comment type="caution">
    <text evidence="3">The sequence shown here is derived from an EMBL/GenBank/DDBJ whole genome shotgun (WGS) entry which is preliminary data.</text>
</comment>
<dbReference type="InterPro" id="IPR036770">
    <property type="entry name" value="Ankyrin_rpt-contain_sf"/>
</dbReference>
<proteinExistence type="predicted"/>
<dbReference type="GO" id="GO:0016020">
    <property type="term" value="C:membrane"/>
    <property type="evidence" value="ECO:0007669"/>
    <property type="project" value="TreeGrafter"/>
</dbReference>
<dbReference type="PANTHER" id="PTHR24177">
    <property type="entry name" value="CASKIN"/>
    <property type="match status" value="1"/>
</dbReference>
<feature type="domain" description="PGG" evidence="2">
    <location>
        <begin position="459"/>
        <end position="571"/>
    </location>
</feature>
<reference evidence="3 4" key="1">
    <citation type="submission" date="2019-12" db="EMBL/GenBank/DDBJ databases">
        <authorList>
            <person name="Alioto T."/>
            <person name="Alioto T."/>
            <person name="Gomez Garrido J."/>
        </authorList>
    </citation>
    <scope>NUCLEOTIDE SEQUENCE [LARGE SCALE GENOMIC DNA]</scope>
</reference>
<evidence type="ECO:0000256" key="1">
    <source>
        <dbReference type="SAM" id="Phobius"/>
    </source>
</evidence>
<dbReference type="InterPro" id="IPR002110">
    <property type="entry name" value="Ankyrin_rpt"/>
</dbReference>